<feature type="coiled-coil region" evidence="1">
    <location>
        <begin position="36"/>
        <end position="63"/>
    </location>
</feature>
<keyword evidence="4" id="KW-1185">Reference proteome</keyword>
<evidence type="ECO:0000313" key="3">
    <source>
        <dbReference type="EMBL" id="KAJ5260403.1"/>
    </source>
</evidence>
<sequence length="89" mass="10246">MTTNKDSVSSTALASGPGYGHYPLLHQGRARFYCSLRETKELVSLLEHDRENLICELERLRNYSWALYHAYDKAVGELEQGRSQQWSGR</sequence>
<evidence type="ECO:0000313" key="4">
    <source>
        <dbReference type="Proteomes" id="UP001220256"/>
    </source>
</evidence>
<dbReference type="EMBL" id="JAPVEB010000008">
    <property type="protein sequence ID" value="KAJ5260403.1"/>
    <property type="molecule type" value="Genomic_DNA"/>
</dbReference>
<reference evidence="3 4" key="1">
    <citation type="journal article" date="2023" name="IMA Fungus">
        <title>Comparative genomic study of the Penicillium genus elucidates a diverse pangenome and 15 lateral gene transfer events.</title>
        <authorList>
            <person name="Petersen C."/>
            <person name="Sorensen T."/>
            <person name="Nielsen M.R."/>
            <person name="Sondergaard T.E."/>
            <person name="Sorensen J.L."/>
            <person name="Fitzpatrick D.A."/>
            <person name="Frisvad J.C."/>
            <person name="Nielsen K.L."/>
        </authorList>
    </citation>
    <scope>NUCLEOTIDE SEQUENCE [LARGE SCALE GENOMIC DNA]</scope>
    <source>
        <strain evidence="3 4">IBT 3361</strain>
    </source>
</reference>
<dbReference type="Proteomes" id="UP001220256">
    <property type="component" value="Unassembled WGS sequence"/>
</dbReference>
<proteinExistence type="predicted"/>
<organism evidence="3 4">
    <name type="scientific">Penicillium chrysogenum</name>
    <name type="common">Penicillium notatum</name>
    <dbReference type="NCBI Taxonomy" id="5076"/>
    <lineage>
        <taxon>Eukaryota</taxon>
        <taxon>Fungi</taxon>
        <taxon>Dikarya</taxon>
        <taxon>Ascomycota</taxon>
        <taxon>Pezizomycotina</taxon>
        <taxon>Eurotiomycetes</taxon>
        <taxon>Eurotiomycetidae</taxon>
        <taxon>Eurotiales</taxon>
        <taxon>Aspergillaceae</taxon>
        <taxon>Penicillium</taxon>
        <taxon>Penicillium chrysogenum species complex</taxon>
    </lineage>
</organism>
<evidence type="ECO:0000256" key="2">
    <source>
        <dbReference type="SAM" id="MobiDB-lite"/>
    </source>
</evidence>
<gene>
    <name evidence="3" type="ORF">N7505_009784</name>
</gene>
<evidence type="ECO:0000256" key="1">
    <source>
        <dbReference type="SAM" id="Coils"/>
    </source>
</evidence>
<feature type="compositionally biased region" description="Polar residues" evidence="2">
    <location>
        <begin position="1"/>
        <end position="13"/>
    </location>
</feature>
<comment type="caution">
    <text evidence="3">The sequence shown here is derived from an EMBL/GenBank/DDBJ whole genome shotgun (WGS) entry which is preliminary data.</text>
</comment>
<accession>A0ABQ8W901</accession>
<name>A0ABQ8W901_PENCH</name>
<protein>
    <submittedName>
        <fullName evidence="3">Uncharacterized protein</fullName>
    </submittedName>
</protein>
<keyword evidence="1" id="KW-0175">Coiled coil</keyword>
<feature type="region of interest" description="Disordered" evidence="2">
    <location>
        <begin position="1"/>
        <end position="20"/>
    </location>
</feature>